<dbReference type="InterPro" id="IPR001810">
    <property type="entry name" value="F-box_dom"/>
</dbReference>
<evidence type="ECO:0000313" key="4">
    <source>
        <dbReference type="Proteomes" id="UP001194580"/>
    </source>
</evidence>
<dbReference type="Gene3D" id="3.80.10.10">
    <property type="entry name" value="Ribonuclease Inhibitor"/>
    <property type="match status" value="1"/>
</dbReference>
<feature type="compositionally biased region" description="Low complexity" evidence="1">
    <location>
        <begin position="210"/>
        <end position="227"/>
    </location>
</feature>
<protein>
    <recommendedName>
        <fullName evidence="2">F-box domain-containing protein</fullName>
    </recommendedName>
</protein>
<dbReference type="InterPro" id="IPR036047">
    <property type="entry name" value="F-box-like_dom_sf"/>
</dbReference>
<dbReference type="SUPFAM" id="SSF81383">
    <property type="entry name" value="F-box domain"/>
    <property type="match status" value="1"/>
</dbReference>
<dbReference type="CDD" id="cd09917">
    <property type="entry name" value="F-box_SF"/>
    <property type="match status" value="1"/>
</dbReference>
<sequence>MAATTTNNSNSTIFDLPELAQHIARHLPQDSLFQCVRVSKSWHEAFIRHLWKTFKDYQMFSLRSPTWGNGLVAAISSRHTDPQEYEWYMDVYRRHARYIRHLSIFQPAILDACLENAFGGQPSSSSPLSNDIRATGSSSSEGTTADSIATGRSLLTNLESLAICVTRQSLAAYIPEAFATTQESGTARGLFGSISDNSYPPNNNIFIFNSNDSNGAATEPTTTTPTTNDRPEKIFIDACQRLIHCNPRLQTLSCPFSPQILEGILPHPDSDGGNGSCSAPALRSLRSVTLGTFNGRIPMIPPHVTSLRLTCNRAPFSYPSKAPKDLFSVLAGLQELDVNCVESGSHLQQLLRQVPSIETLSFYSLPSSTLGGFGGGGEINNTNSLQTFLLPAPVDVSSYPLSRITVLKCHQRSGAFSIAPAYNDIFRCFPLLVEYHDDAWHPCVTTQLVKYCPLLELIRVRIDPAINDLHASDLPTSCRMVRRTSLFANDRHNSISTLLSSLSRLRILELPFESIKASEILERPWICLDLEELWCRLENVPFLSDEQQRQVLAISEREKKAEAVIGDSIQQQSRTNEEERLMEINERCVSTRRLIMTQLSKMTSLKSLSLSPDLKIRNELFEQRTGATFVYKSKHDGRNYIRYDDISPDTLHFRLDSGFEQLASLKQLEYLGFESMDHRMDTAEIEWMAQQFPKLKEMRGLSTENYVGMEPDPKNDALVALMRRLRPDVIQGQSFGGYATSRINLIGTTTPHGGLF</sequence>
<evidence type="ECO:0000256" key="1">
    <source>
        <dbReference type="SAM" id="MobiDB-lite"/>
    </source>
</evidence>
<dbReference type="Proteomes" id="UP001194580">
    <property type="component" value="Unassembled WGS sequence"/>
</dbReference>
<dbReference type="InterPro" id="IPR032675">
    <property type="entry name" value="LRR_dom_sf"/>
</dbReference>
<dbReference type="AlphaFoldDB" id="A0AAD4DLV0"/>
<evidence type="ECO:0000313" key="3">
    <source>
        <dbReference type="EMBL" id="KAG0281521.1"/>
    </source>
</evidence>
<evidence type="ECO:0000259" key="2">
    <source>
        <dbReference type="Pfam" id="PF12937"/>
    </source>
</evidence>
<comment type="caution">
    <text evidence="3">The sequence shown here is derived from an EMBL/GenBank/DDBJ whole genome shotgun (WGS) entry which is preliminary data.</text>
</comment>
<dbReference type="EMBL" id="JAAAIL010000016">
    <property type="protein sequence ID" value="KAG0281521.1"/>
    <property type="molecule type" value="Genomic_DNA"/>
</dbReference>
<feature type="region of interest" description="Disordered" evidence="1">
    <location>
        <begin position="210"/>
        <end position="230"/>
    </location>
</feature>
<name>A0AAD4DLV0_9FUNG</name>
<dbReference type="SUPFAM" id="SSF52047">
    <property type="entry name" value="RNI-like"/>
    <property type="match status" value="1"/>
</dbReference>
<proteinExistence type="predicted"/>
<accession>A0AAD4DLV0</accession>
<dbReference type="Pfam" id="PF12937">
    <property type="entry name" value="F-box-like"/>
    <property type="match status" value="1"/>
</dbReference>
<organism evidence="3 4">
    <name type="scientific">Linnemannia exigua</name>
    <dbReference type="NCBI Taxonomy" id="604196"/>
    <lineage>
        <taxon>Eukaryota</taxon>
        <taxon>Fungi</taxon>
        <taxon>Fungi incertae sedis</taxon>
        <taxon>Mucoromycota</taxon>
        <taxon>Mortierellomycotina</taxon>
        <taxon>Mortierellomycetes</taxon>
        <taxon>Mortierellales</taxon>
        <taxon>Mortierellaceae</taxon>
        <taxon>Linnemannia</taxon>
    </lineage>
</organism>
<feature type="region of interest" description="Disordered" evidence="1">
    <location>
        <begin position="121"/>
        <end position="145"/>
    </location>
</feature>
<keyword evidence="4" id="KW-1185">Reference proteome</keyword>
<gene>
    <name evidence="3" type="ORF">BGZ95_002763</name>
</gene>
<feature type="domain" description="F-box" evidence="2">
    <location>
        <begin position="17"/>
        <end position="53"/>
    </location>
</feature>
<reference evidence="3" key="1">
    <citation type="journal article" date="2020" name="Fungal Divers.">
        <title>Resolving the Mortierellaceae phylogeny through synthesis of multi-gene phylogenetics and phylogenomics.</title>
        <authorList>
            <person name="Vandepol N."/>
            <person name="Liber J."/>
            <person name="Desiro A."/>
            <person name="Na H."/>
            <person name="Kennedy M."/>
            <person name="Barry K."/>
            <person name="Grigoriev I.V."/>
            <person name="Miller A.N."/>
            <person name="O'Donnell K."/>
            <person name="Stajich J.E."/>
            <person name="Bonito G."/>
        </authorList>
    </citation>
    <scope>NUCLEOTIDE SEQUENCE</scope>
    <source>
        <strain evidence="3">NRRL 28262</strain>
    </source>
</reference>